<feature type="signal peptide" evidence="8">
    <location>
        <begin position="1"/>
        <end position="18"/>
    </location>
</feature>
<evidence type="ECO:0000256" key="1">
    <source>
        <dbReference type="ARBA" id="ARBA00004308"/>
    </source>
</evidence>
<dbReference type="InterPro" id="IPR054069">
    <property type="entry name" value="CAPN3/13-like_C_EFh"/>
</dbReference>
<protein>
    <recommendedName>
        <fullName evidence="9">Calpain-3/13-like C-terminal EF-hand domain-containing protein</fullName>
    </recommendedName>
</protein>
<evidence type="ECO:0000256" key="6">
    <source>
        <dbReference type="ARBA" id="ARBA00022837"/>
    </source>
</evidence>
<evidence type="ECO:0000313" key="10">
    <source>
        <dbReference type="EMBL" id="LAB40241.1"/>
    </source>
</evidence>
<dbReference type="Gene3D" id="1.10.238.10">
    <property type="entry name" value="EF-hand"/>
    <property type="match status" value="1"/>
</dbReference>
<dbReference type="AlphaFoldDB" id="A0A2D4N3K0"/>
<proteinExistence type="predicted"/>
<dbReference type="GO" id="GO:0012505">
    <property type="term" value="C:endomembrane system"/>
    <property type="evidence" value="ECO:0007669"/>
    <property type="project" value="UniProtKB-SubCell"/>
</dbReference>
<dbReference type="SUPFAM" id="SSF47473">
    <property type="entry name" value="EF-hand"/>
    <property type="match status" value="1"/>
</dbReference>
<reference evidence="10" key="1">
    <citation type="submission" date="2017-07" db="EMBL/GenBank/DDBJ databases">
        <authorList>
            <person name="Mikheyev A."/>
            <person name="Grau M."/>
        </authorList>
    </citation>
    <scope>NUCLEOTIDE SEQUENCE</scope>
    <source>
        <tissue evidence="10">Venom_gland</tissue>
    </source>
</reference>
<comment type="subcellular location">
    <subcellularLocation>
        <location evidence="2">Cytoplasm</location>
    </subcellularLocation>
    <subcellularLocation>
        <location evidence="1">Endomembrane system</location>
    </subcellularLocation>
</comment>
<keyword evidence="6" id="KW-0106">Calcium</keyword>
<keyword evidence="7" id="KW-0472">Membrane</keyword>
<feature type="chain" id="PRO_5013689639" description="Calpain-3/13-like C-terminal EF-hand domain-containing protein" evidence="8">
    <location>
        <begin position="19"/>
        <end position="104"/>
    </location>
</feature>
<name>A0A2D4N3K0_9SAUR</name>
<accession>A0A2D4N3K0</accession>
<evidence type="ECO:0000256" key="4">
    <source>
        <dbReference type="ARBA" id="ARBA00022723"/>
    </source>
</evidence>
<dbReference type="GO" id="GO:0005737">
    <property type="term" value="C:cytoplasm"/>
    <property type="evidence" value="ECO:0007669"/>
    <property type="project" value="UniProtKB-SubCell"/>
</dbReference>
<keyword evidence="3" id="KW-0963">Cytoplasm</keyword>
<sequence>MLLISFFLLKLLWQEVFQRKDTHQLGTLDQLELRVAIQETGISLSNELCKLLTVRYGNPDLKITFENFACFMLRVELMMEVFYNMSKDGKGIYLLESEVRMRFL</sequence>
<organism evidence="10">
    <name type="scientific">Micrurus spixii</name>
    <name type="common">Amazon coral snake</name>
    <dbReference type="NCBI Taxonomy" id="129469"/>
    <lineage>
        <taxon>Eukaryota</taxon>
        <taxon>Metazoa</taxon>
        <taxon>Chordata</taxon>
        <taxon>Craniata</taxon>
        <taxon>Vertebrata</taxon>
        <taxon>Euteleostomi</taxon>
        <taxon>Lepidosauria</taxon>
        <taxon>Squamata</taxon>
        <taxon>Bifurcata</taxon>
        <taxon>Unidentata</taxon>
        <taxon>Episquamata</taxon>
        <taxon>Toxicofera</taxon>
        <taxon>Serpentes</taxon>
        <taxon>Colubroidea</taxon>
        <taxon>Elapidae</taxon>
        <taxon>Elapinae</taxon>
        <taxon>Micrurus</taxon>
    </lineage>
</organism>
<keyword evidence="8" id="KW-0732">Signal</keyword>
<dbReference type="EMBL" id="IACM01145032">
    <property type="protein sequence ID" value="LAB40241.1"/>
    <property type="molecule type" value="Transcribed_RNA"/>
</dbReference>
<dbReference type="PANTHER" id="PTHR46735">
    <property type="entry name" value="CALPAIN, SMALL SUBUNIT 1 A-RELATED"/>
    <property type="match status" value="1"/>
</dbReference>
<evidence type="ECO:0000256" key="2">
    <source>
        <dbReference type="ARBA" id="ARBA00004496"/>
    </source>
</evidence>
<evidence type="ECO:0000256" key="3">
    <source>
        <dbReference type="ARBA" id="ARBA00022490"/>
    </source>
</evidence>
<dbReference type="GO" id="GO:0046872">
    <property type="term" value="F:metal ion binding"/>
    <property type="evidence" value="ECO:0007669"/>
    <property type="project" value="UniProtKB-KW"/>
</dbReference>
<dbReference type="Pfam" id="PF21875">
    <property type="entry name" value="CAPN13-like_C_EFh"/>
    <property type="match status" value="1"/>
</dbReference>
<keyword evidence="5" id="KW-0677">Repeat</keyword>
<reference evidence="10" key="2">
    <citation type="submission" date="2017-11" db="EMBL/GenBank/DDBJ databases">
        <title>Coralsnake Venomics: Analyses of Venom Gland Transcriptomes and Proteomes of Six Brazilian Taxa.</title>
        <authorList>
            <person name="Aird S.D."/>
            <person name="Jorge da Silva N."/>
            <person name="Qiu L."/>
            <person name="Villar-Briones A."/>
            <person name="Aparecida-Saddi V."/>
            <person name="Campos-Telles M.P."/>
            <person name="Grau M."/>
            <person name="Mikheyev A.S."/>
        </authorList>
    </citation>
    <scope>NUCLEOTIDE SEQUENCE</scope>
    <source>
        <tissue evidence="10">Venom_gland</tissue>
    </source>
</reference>
<evidence type="ECO:0000256" key="8">
    <source>
        <dbReference type="SAM" id="SignalP"/>
    </source>
</evidence>
<evidence type="ECO:0000256" key="7">
    <source>
        <dbReference type="ARBA" id="ARBA00023136"/>
    </source>
</evidence>
<dbReference type="InterPro" id="IPR011992">
    <property type="entry name" value="EF-hand-dom_pair"/>
</dbReference>
<feature type="domain" description="Calpain-3/13-like C-terminal EF-hand" evidence="9">
    <location>
        <begin position="14"/>
        <end position="80"/>
    </location>
</feature>
<keyword evidence="4" id="KW-0479">Metal-binding</keyword>
<evidence type="ECO:0000259" key="9">
    <source>
        <dbReference type="Pfam" id="PF21875"/>
    </source>
</evidence>
<evidence type="ECO:0000256" key="5">
    <source>
        <dbReference type="ARBA" id="ARBA00022737"/>
    </source>
</evidence>
<dbReference type="PANTHER" id="PTHR46735:SF3">
    <property type="entry name" value="CALPAIN SMALL SUBUNIT 1-RELATED"/>
    <property type="match status" value="1"/>
</dbReference>